<protein>
    <submittedName>
        <fullName evidence="1">Uncharacterized protein</fullName>
    </submittedName>
</protein>
<organism evidence="1 2">
    <name type="scientific">Sphingobium baderi LL03</name>
    <dbReference type="NCBI Taxonomy" id="1114964"/>
    <lineage>
        <taxon>Bacteria</taxon>
        <taxon>Pseudomonadati</taxon>
        <taxon>Pseudomonadota</taxon>
        <taxon>Alphaproteobacteria</taxon>
        <taxon>Sphingomonadales</taxon>
        <taxon>Sphingomonadaceae</taxon>
        <taxon>Sphingobium</taxon>
    </lineage>
</organism>
<proteinExistence type="predicted"/>
<evidence type="ECO:0000313" key="1">
    <source>
        <dbReference type="EMBL" id="EQB04178.1"/>
    </source>
</evidence>
<sequence>MAAAPPDARIDLISSSPGESDMDIFVANGTHFSQPSKIARYHASEREARIAATNMVNQLRADLDAKGLPPIDTSNWQLGLVGAQCRHLAAQGIENTDIDPDDLAETAGFDVWIEQAELQGISVLALNDRELSTVLAALRDHQRRHCASDPGDIASNLGRHEPLNPEEIDDLCMRINGAGQLPLEANVVIELEGGLVQGVIADRPIAVRVVDYDAESADPGGLVMVPRDNGDPVPASISGWAVEDACIDPEWIARLDAADALDDRATPPMAAE</sequence>
<accession>T0GW47</accession>
<dbReference type="EMBL" id="ATIB01000036">
    <property type="protein sequence ID" value="EQB04178.1"/>
    <property type="molecule type" value="Genomic_DNA"/>
</dbReference>
<name>T0GW47_9SPHN</name>
<comment type="caution">
    <text evidence="1">The sequence shown here is derived from an EMBL/GenBank/DDBJ whole genome shotgun (WGS) entry which is preliminary data.</text>
</comment>
<dbReference type="PATRIC" id="fig|1114964.3.peg.1105"/>
<evidence type="ECO:0000313" key="2">
    <source>
        <dbReference type="Proteomes" id="UP000015524"/>
    </source>
</evidence>
<dbReference type="eggNOG" id="ENOG5030U8P">
    <property type="taxonomic scope" value="Bacteria"/>
</dbReference>
<dbReference type="Proteomes" id="UP000015524">
    <property type="component" value="Unassembled WGS sequence"/>
</dbReference>
<reference evidence="1 2" key="1">
    <citation type="journal article" date="2013" name="Genome Announc.">
        <title>Draft Genome Sequence of a Hexachlorocyclohexane-Degrading Bacterium, Sphingobium baderi Strain LL03T.</title>
        <authorList>
            <person name="Kaur J."/>
            <person name="Verma H."/>
            <person name="Tripathi C."/>
            <person name="Khurana J.P."/>
            <person name="Lal R."/>
        </authorList>
    </citation>
    <scope>NUCLEOTIDE SEQUENCE [LARGE SCALE GENOMIC DNA]</scope>
    <source>
        <strain evidence="1 2">LL03</strain>
    </source>
</reference>
<dbReference type="AlphaFoldDB" id="T0GW47"/>
<keyword evidence="2" id="KW-1185">Reference proteome</keyword>
<gene>
    <name evidence="1" type="ORF">L485_05665</name>
</gene>